<dbReference type="RefSeq" id="WP_023508815.1">
    <property type="nucleotide sequence ID" value="NZ_AWTC01000001.1"/>
</dbReference>
<dbReference type="EMBL" id="AWTC01000001">
    <property type="protein sequence ID" value="EST13632.1"/>
    <property type="molecule type" value="Genomic_DNA"/>
</dbReference>
<comment type="caution">
    <text evidence="3">The sequence shown here is derived from an EMBL/GenBank/DDBJ whole genome shotgun (WGS) entry which is preliminary data.</text>
</comment>
<dbReference type="InterPro" id="IPR003346">
    <property type="entry name" value="Transposase_20"/>
</dbReference>
<evidence type="ECO:0000259" key="2">
    <source>
        <dbReference type="Pfam" id="PF02371"/>
    </source>
</evidence>
<name>V6J1B2_9BACL</name>
<dbReference type="NCBIfam" id="NF033542">
    <property type="entry name" value="transpos_IS110"/>
    <property type="match status" value="1"/>
</dbReference>
<evidence type="ECO:0000313" key="3">
    <source>
        <dbReference type="EMBL" id="EST13632.1"/>
    </source>
</evidence>
<organism evidence="3 4">
    <name type="scientific">Sporolactobacillus laevolacticus DSM 442</name>
    <dbReference type="NCBI Taxonomy" id="1395513"/>
    <lineage>
        <taxon>Bacteria</taxon>
        <taxon>Bacillati</taxon>
        <taxon>Bacillota</taxon>
        <taxon>Bacilli</taxon>
        <taxon>Bacillales</taxon>
        <taxon>Sporolactobacillaceae</taxon>
        <taxon>Sporolactobacillus</taxon>
    </lineage>
</organism>
<feature type="domain" description="Transposase IS110-like N-terminal" evidence="1">
    <location>
        <begin position="9"/>
        <end position="160"/>
    </location>
</feature>
<dbReference type="PANTHER" id="PTHR33055">
    <property type="entry name" value="TRANSPOSASE FOR INSERTION SEQUENCE ELEMENT IS1111A"/>
    <property type="match status" value="1"/>
</dbReference>
<evidence type="ECO:0000313" key="4">
    <source>
        <dbReference type="Proteomes" id="UP000018296"/>
    </source>
</evidence>
<accession>V6J1B2</accession>
<dbReference type="GO" id="GO:0006313">
    <property type="term" value="P:DNA transposition"/>
    <property type="evidence" value="ECO:0007669"/>
    <property type="project" value="InterPro"/>
</dbReference>
<feature type="domain" description="Transposase IS116/IS110/IS902 C-terminal" evidence="2">
    <location>
        <begin position="275"/>
        <end position="361"/>
    </location>
</feature>
<dbReference type="PATRIC" id="fig|1395513.3.peg.513"/>
<dbReference type="eggNOG" id="COG3547">
    <property type="taxonomic scope" value="Bacteria"/>
</dbReference>
<dbReference type="InterPro" id="IPR047650">
    <property type="entry name" value="Transpos_IS110"/>
</dbReference>
<dbReference type="PANTHER" id="PTHR33055:SF17">
    <property type="entry name" value="THIRD ORF IN TRANSPOSON ISC1491"/>
    <property type="match status" value="1"/>
</dbReference>
<protein>
    <submittedName>
        <fullName evidence="3">Transposase</fullName>
    </submittedName>
</protein>
<keyword evidence="4" id="KW-1185">Reference proteome</keyword>
<dbReference type="AlphaFoldDB" id="V6J1B2"/>
<dbReference type="Pfam" id="PF02371">
    <property type="entry name" value="Transposase_20"/>
    <property type="match status" value="1"/>
</dbReference>
<gene>
    <name evidence="3" type="ORF">P343_02530</name>
</gene>
<dbReference type="Pfam" id="PF01548">
    <property type="entry name" value="DEDD_Tnp_IS110"/>
    <property type="match status" value="1"/>
</dbReference>
<dbReference type="STRING" id="1395513.P343_02530"/>
<evidence type="ECO:0000259" key="1">
    <source>
        <dbReference type="Pfam" id="PF01548"/>
    </source>
</evidence>
<dbReference type="Proteomes" id="UP000018296">
    <property type="component" value="Unassembled WGS sequence"/>
</dbReference>
<dbReference type="GO" id="GO:0003677">
    <property type="term" value="F:DNA binding"/>
    <property type="evidence" value="ECO:0007669"/>
    <property type="project" value="InterPro"/>
</dbReference>
<sequence>MKTETKTVIGIDVSAHTSEVAVMNDRQLVDRFKMTNNAIGFQQLISTIQKSAQLPVIIFESTGVYSRRLKALLDDHGYRYTQLNPLLAKMQLDRLHPNKTDASDARRLAETEFQLNRPQTEVQAPVYTQLKDLNRFYQQLTGDNVQAKNRLHRVLQLTFPELERLTLSHTEPLYYHLVKRFPHPQSIRCHSFAEVTEQILQSTLKHIGRPRAQRLAKQLISWAACSYPAVTADSPVIEQTVYWANQILELSVQRKAVIKEMEQQAETLPEYPIYLSIPGFASTTAVAVIAELGDLRRFDSPNQINAYIGIDLRHYESGRYTAADTISKRGDALARKILYRSIGNMASAARYHPNHINDYYQRKKQSPGAITKKIAIAAVHRLIRTLYFLVTHNQTYDYGLATRS</sequence>
<dbReference type="InterPro" id="IPR002525">
    <property type="entry name" value="Transp_IS110-like_N"/>
</dbReference>
<dbReference type="GO" id="GO:0004803">
    <property type="term" value="F:transposase activity"/>
    <property type="evidence" value="ECO:0007669"/>
    <property type="project" value="InterPro"/>
</dbReference>
<proteinExistence type="predicted"/>
<reference evidence="3 4" key="1">
    <citation type="journal article" date="2013" name="Genome Announc.">
        <title>Genome Sequence of Sporolactobacillus laevolacticus DSM442, an Efficient Polymer-Grade D-Lactate Producer from Agricultural Waste Cottonseed as a Nitrogen Source.</title>
        <authorList>
            <person name="Wang H."/>
            <person name="Wang L."/>
            <person name="Ju J."/>
            <person name="Yu B."/>
            <person name="Ma Y."/>
        </authorList>
    </citation>
    <scope>NUCLEOTIDE SEQUENCE [LARGE SCALE GENOMIC DNA]</scope>
    <source>
        <strain evidence="3 4">DSM 442</strain>
    </source>
</reference>